<dbReference type="Proteomes" id="UP001314170">
    <property type="component" value="Unassembled WGS sequence"/>
</dbReference>
<evidence type="ECO:0000256" key="2">
    <source>
        <dbReference type="ARBA" id="ARBA00022448"/>
    </source>
</evidence>
<dbReference type="PROSITE" id="PS00018">
    <property type="entry name" value="EF_HAND_1"/>
    <property type="match status" value="2"/>
</dbReference>
<dbReference type="CDD" id="cd00051">
    <property type="entry name" value="EFh"/>
    <property type="match status" value="1"/>
</dbReference>
<keyword evidence="3" id="KW-0050">Antiport</keyword>
<feature type="transmembrane region" description="Helical" evidence="9">
    <location>
        <begin position="242"/>
        <end position="261"/>
    </location>
</feature>
<dbReference type="GO" id="GO:0012505">
    <property type="term" value="C:endomembrane system"/>
    <property type="evidence" value="ECO:0007669"/>
    <property type="project" value="UniProtKB-SubCell"/>
</dbReference>
<feature type="transmembrane region" description="Helical" evidence="9">
    <location>
        <begin position="486"/>
        <end position="511"/>
    </location>
</feature>
<protein>
    <recommendedName>
        <fullName evidence="11">EF-hand domain-containing protein</fullName>
    </recommendedName>
</protein>
<dbReference type="GO" id="GO:0016020">
    <property type="term" value="C:membrane"/>
    <property type="evidence" value="ECO:0007669"/>
    <property type="project" value="InterPro"/>
</dbReference>
<keyword evidence="2" id="KW-0813">Transport</keyword>
<keyword evidence="5" id="KW-0106">Calcium</keyword>
<evidence type="ECO:0000256" key="1">
    <source>
        <dbReference type="ARBA" id="ARBA00004127"/>
    </source>
</evidence>
<evidence type="ECO:0000256" key="9">
    <source>
        <dbReference type="SAM" id="Phobius"/>
    </source>
</evidence>
<dbReference type="GO" id="GO:0005509">
    <property type="term" value="F:calcium ion binding"/>
    <property type="evidence" value="ECO:0007669"/>
    <property type="project" value="InterPro"/>
</dbReference>
<dbReference type="SUPFAM" id="SSF47473">
    <property type="entry name" value="EF-hand"/>
    <property type="match status" value="1"/>
</dbReference>
<dbReference type="GO" id="GO:0006874">
    <property type="term" value="P:intracellular calcium ion homeostasis"/>
    <property type="evidence" value="ECO:0007669"/>
    <property type="project" value="TreeGrafter"/>
</dbReference>
<comment type="caution">
    <text evidence="12">The sequence shown here is derived from an EMBL/GenBank/DDBJ whole genome shotgun (WGS) entry which is preliminary data.</text>
</comment>
<keyword evidence="13" id="KW-1185">Reference proteome</keyword>
<evidence type="ECO:0000256" key="5">
    <source>
        <dbReference type="ARBA" id="ARBA00022837"/>
    </source>
</evidence>
<dbReference type="Pfam" id="PF01699">
    <property type="entry name" value="Na_Ca_ex"/>
    <property type="match status" value="2"/>
</dbReference>
<evidence type="ECO:0000313" key="13">
    <source>
        <dbReference type="Proteomes" id="UP001314170"/>
    </source>
</evidence>
<dbReference type="PANTHER" id="PTHR31503">
    <property type="entry name" value="VACUOLAR CALCIUM ION TRANSPORTER"/>
    <property type="match status" value="1"/>
</dbReference>
<comment type="subcellular location">
    <subcellularLocation>
        <location evidence="1">Endomembrane system</location>
        <topology evidence="1">Multi-pass membrane protein</topology>
    </subcellularLocation>
</comment>
<feature type="signal peptide" evidence="10">
    <location>
        <begin position="1"/>
        <end position="28"/>
    </location>
</feature>
<evidence type="ECO:0000256" key="3">
    <source>
        <dbReference type="ARBA" id="ARBA00022449"/>
    </source>
</evidence>
<feature type="transmembrane region" description="Helical" evidence="9">
    <location>
        <begin position="455"/>
        <end position="474"/>
    </location>
</feature>
<keyword evidence="7" id="KW-0406">Ion transport</keyword>
<evidence type="ECO:0000256" key="6">
    <source>
        <dbReference type="ARBA" id="ARBA00022989"/>
    </source>
</evidence>
<feature type="transmembrane region" description="Helical" evidence="9">
    <location>
        <begin position="213"/>
        <end position="230"/>
    </location>
</feature>
<keyword evidence="10" id="KW-0732">Signal</keyword>
<dbReference type="GO" id="GO:0015369">
    <property type="term" value="F:calcium:proton antiporter activity"/>
    <property type="evidence" value="ECO:0007669"/>
    <property type="project" value="TreeGrafter"/>
</dbReference>
<organism evidence="12 13">
    <name type="scientific">Dovyalis caffra</name>
    <dbReference type="NCBI Taxonomy" id="77055"/>
    <lineage>
        <taxon>Eukaryota</taxon>
        <taxon>Viridiplantae</taxon>
        <taxon>Streptophyta</taxon>
        <taxon>Embryophyta</taxon>
        <taxon>Tracheophyta</taxon>
        <taxon>Spermatophyta</taxon>
        <taxon>Magnoliopsida</taxon>
        <taxon>eudicotyledons</taxon>
        <taxon>Gunneridae</taxon>
        <taxon>Pentapetalae</taxon>
        <taxon>rosids</taxon>
        <taxon>fabids</taxon>
        <taxon>Malpighiales</taxon>
        <taxon>Salicaceae</taxon>
        <taxon>Flacourtieae</taxon>
        <taxon>Dovyalis</taxon>
    </lineage>
</organism>
<dbReference type="InterPro" id="IPR018247">
    <property type="entry name" value="EF_Hand_1_Ca_BS"/>
</dbReference>
<dbReference type="SMART" id="SM00054">
    <property type="entry name" value="EFh"/>
    <property type="match status" value="2"/>
</dbReference>
<evidence type="ECO:0000256" key="10">
    <source>
        <dbReference type="SAM" id="SignalP"/>
    </source>
</evidence>
<evidence type="ECO:0000256" key="7">
    <source>
        <dbReference type="ARBA" id="ARBA00023065"/>
    </source>
</evidence>
<keyword evidence="4 9" id="KW-0812">Transmembrane</keyword>
<gene>
    <name evidence="12" type="ORF">DCAF_LOCUS22809</name>
</gene>
<feature type="transmembrane region" description="Helical" evidence="9">
    <location>
        <begin position="617"/>
        <end position="637"/>
    </location>
</feature>
<accession>A0AAV1SG96</accession>
<feature type="transmembrane region" description="Helical" evidence="9">
    <location>
        <begin position="110"/>
        <end position="138"/>
    </location>
</feature>
<dbReference type="Pfam" id="PF13499">
    <property type="entry name" value="EF-hand_7"/>
    <property type="match status" value="1"/>
</dbReference>
<feature type="transmembrane region" description="Helical" evidence="9">
    <location>
        <begin position="591"/>
        <end position="611"/>
    </location>
</feature>
<feature type="transmembrane region" description="Helical" evidence="9">
    <location>
        <begin position="158"/>
        <end position="177"/>
    </location>
</feature>
<dbReference type="InterPro" id="IPR011992">
    <property type="entry name" value="EF-hand-dom_pair"/>
</dbReference>
<proteinExistence type="predicted"/>
<feature type="domain" description="EF-hand" evidence="11">
    <location>
        <begin position="360"/>
        <end position="395"/>
    </location>
</feature>
<dbReference type="PROSITE" id="PS50222">
    <property type="entry name" value="EF_HAND_2"/>
    <property type="match status" value="2"/>
</dbReference>
<name>A0AAV1SG96_9ROSI</name>
<feature type="chain" id="PRO_5043796788" description="EF-hand domain-containing protein" evidence="10">
    <location>
        <begin position="29"/>
        <end position="640"/>
    </location>
</feature>
<keyword evidence="6 9" id="KW-1133">Transmembrane helix</keyword>
<dbReference type="InterPro" id="IPR002048">
    <property type="entry name" value="EF_hand_dom"/>
</dbReference>
<dbReference type="AlphaFoldDB" id="A0AAV1SG96"/>
<feature type="domain" description="EF-hand" evidence="11">
    <location>
        <begin position="320"/>
        <end position="355"/>
    </location>
</feature>
<dbReference type="InterPro" id="IPR004837">
    <property type="entry name" value="NaCa_Exmemb"/>
</dbReference>
<dbReference type="PANTHER" id="PTHR31503:SF36">
    <property type="entry name" value="SODIUM_CALCIUM EXCHANGER MEMBRANE REGION DOMAIN-CONTAINING PROTEIN"/>
    <property type="match status" value="1"/>
</dbReference>
<reference evidence="12 13" key="1">
    <citation type="submission" date="2024-01" db="EMBL/GenBank/DDBJ databases">
        <authorList>
            <person name="Waweru B."/>
        </authorList>
    </citation>
    <scope>NUCLEOTIDE SEQUENCE [LARGE SCALE GENOMIC DNA]</scope>
</reference>
<feature type="transmembrane region" description="Helical" evidence="9">
    <location>
        <begin position="82"/>
        <end position="103"/>
    </location>
</feature>
<evidence type="ECO:0000256" key="8">
    <source>
        <dbReference type="ARBA" id="ARBA00023136"/>
    </source>
</evidence>
<evidence type="ECO:0000313" key="12">
    <source>
        <dbReference type="EMBL" id="CAK7350085.1"/>
    </source>
</evidence>
<feature type="transmembrane region" description="Helical" evidence="9">
    <location>
        <begin position="555"/>
        <end position="579"/>
    </location>
</feature>
<sequence>MRNSFNFNKHHLVLTLLLVLHLITTVHSRYLSYDSSDLISDGVHNNHYHDQTTSPFHLALKSSTAEETCEQTYGFLPCTKTVVGNLFLILVYGYLMFLAATYLSGGSELLLAILGPGIVGGLFLPILGALPDAMLILVSGLSGSKETAQNQVSVGMGLLAGSTVMLITIIWGSCVVVGKCDIRETDDVAIDGKNTKEFSLTGSGVSTDIWTCYAARIMAVSVLPFIVVQLPQVLHSTSGRHLAVLIGLILSLAMLISYCLYQSDGANVSAFNNMLNGEVFQPWIQKRRLAYAKHKHVISGILKHLKQRALGRLMTDEGVLDEDVVQKLFHTIDENGDGRLSASELKALIIGIRFEEIDFDKDDAVAELIKDFDKSNDDHIDLREFTNGIKKWLDEAMHVGAGSPNPGPRTSKIINDFHDKTRREHDLLGPEEREEEHSDEVVEGVINPRWTSFKAALMLLIGTIIAAVFADPLVDAVDNFSDATSIPTFFISFIALPLATNSSEAVSAIIFASPKGRSTKAHYYSMQNAIRMISISMPNAIQMVSGIISSKCSHFSWPLYGAVTMNNVLCLSVFLALVYFRGLTWDFSSEVLVICIVCIVMGAFGSFRTTFPLWTCFPAYLLYPFSLALVYVLDYVFGWS</sequence>
<keyword evidence="8 9" id="KW-0472">Membrane</keyword>
<evidence type="ECO:0000259" key="11">
    <source>
        <dbReference type="PROSITE" id="PS50222"/>
    </source>
</evidence>
<dbReference type="InterPro" id="IPR004713">
    <property type="entry name" value="CaH_exchang"/>
</dbReference>
<feature type="transmembrane region" description="Helical" evidence="9">
    <location>
        <begin position="532"/>
        <end position="549"/>
    </location>
</feature>
<dbReference type="Gene3D" id="1.10.238.10">
    <property type="entry name" value="EF-hand"/>
    <property type="match status" value="1"/>
</dbReference>
<evidence type="ECO:0000256" key="4">
    <source>
        <dbReference type="ARBA" id="ARBA00022692"/>
    </source>
</evidence>
<dbReference type="EMBL" id="CAWUPB010001184">
    <property type="protein sequence ID" value="CAK7350085.1"/>
    <property type="molecule type" value="Genomic_DNA"/>
</dbReference>